<dbReference type="SUPFAM" id="SSF81321">
    <property type="entry name" value="Family A G protein-coupled receptor-like"/>
    <property type="match status" value="1"/>
</dbReference>
<keyword evidence="2" id="KW-1133">Transmembrane helix</keyword>
<dbReference type="PANTHER" id="PTHR46641">
    <property type="entry name" value="FMRFAMIDE RECEPTOR-RELATED"/>
    <property type="match status" value="1"/>
</dbReference>
<comment type="caution">
    <text evidence="3">The sequence shown here is derived from an EMBL/GenBank/DDBJ whole genome shotgun (WGS) entry which is preliminary data.</text>
</comment>
<reference evidence="3 4" key="1">
    <citation type="journal article" date="2022" name="Front. Cell. Infect. Microbiol.">
        <title>The Genomes of Two Strains of Taenia crassiceps the Animal Model for the Study of Human Cysticercosis.</title>
        <authorList>
            <person name="Bobes R.J."/>
            <person name="Estrada K."/>
            <person name="Rios-Valencia D.G."/>
            <person name="Calderon-Gallegos A."/>
            <person name="de la Torre P."/>
            <person name="Carrero J.C."/>
            <person name="Sanchez-Flores A."/>
            <person name="Laclette J.P."/>
        </authorList>
    </citation>
    <scope>NUCLEOTIDE SEQUENCE [LARGE SCALE GENOMIC DNA]</scope>
    <source>
        <strain evidence="3">WFUcys</strain>
    </source>
</reference>
<evidence type="ECO:0000313" key="4">
    <source>
        <dbReference type="Proteomes" id="UP001651158"/>
    </source>
</evidence>
<dbReference type="PANTHER" id="PTHR46641:SF2">
    <property type="entry name" value="FMRFAMIDE RECEPTOR"/>
    <property type="match status" value="1"/>
</dbReference>
<keyword evidence="4" id="KW-1185">Reference proteome</keyword>
<organism evidence="3 4">
    <name type="scientific">Taenia crassiceps</name>
    <dbReference type="NCBI Taxonomy" id="6207"/>
    <lineage>
        <taxon>Eukaryota</taxon>
        <taxon>Metazoa</taxon>
        <taxon>Spiralia</taxon>
        <taxon>Lophotrochozoa</taxon>
        <taxon>Platyhelminthes</taxon>
        <taxon>Cestoda</taxon>
        <taxon>Eucestoda</taxon>
        <taxon>Cyclophyllidea</taxon>
        <taxon>Taeniidae</taxon>
        <taxon>Taenia</taxon>
    </lineage>
</organism>
<dbReference type="Gene3D" id="1.20.1070.10">
    <property type="entry name" value="Rhodopsin 7-helix transmembrane proteins"/>
    <property type="match status" value="1"/>
</dbReference>
<protein>
    <recommendedName>
        <fullName evidence="5">G-protein coupled receptors family 1 profile domain-containing protein</fullName>
    </recommendedName>
</protein>
<feature type="compositionally biased region" description="Polar residues" evidence="1">
    <location>
        <begin position="430"/>
        <end position="456"/>
    </location>
</feature>
<gene>
    <name evidence="3" type="ORF">TcWFU_008747</name>
</gene>
<proteinExistence type="predicted"/>
<evidence type="ECO:0000256" key="2">
    <source>
        <dbReference type="SAM" id="Phobius"/>
    </source>
</evidence>
<feature type="transmembrane region" description="Helical" evidence="2">
    <location>
        <begin position="209"/>
        <end position="232"/>
    </location>
</feature>
<dbReference type="Proteomes" id="UP001651158">
    <property type="component" value="Unassembled WGS sequence"/>
</dbReference>
<keyword evidence="2" id="KW-0812">Transmembrane</keyword>
<feature type="region of interest" description="Disordered" evidence="1">
    <location>
        <begin position="405"/>
        <end position="456"/>
    </location>
</feature>
<dbReference type="InterPro" id="IPR052954">
    <property type="entry name" value="GPCR-Ligand_Int"/>
</dbReference>
<evidence type="ECO:0008006" key="5">
    <source>
        <dbReference type="Google" id="ProtNLM"/>
    </source>
</evidence>
<keyword evidence="2" id="KW-0472">Membrane</keyword>
<dbReference type="EMBL" id="JAKROA010000001">
    <property type="protein sequence ID" value="KAL5112798.1"/>
    <property type="molecule type" value="Genomic_DNA"/>
</dbReference>
<accession>A0ABR4QT92</accession>
<feature type="compositionally biased region" description="Low complexity" evidence="1">
    <location>
        <begin position="406"/>
        <end position="417"/>
    </location>
</feature>
<evidence type="ECO:0000313" key="3">
    <source>
        <dbReference type="EMBL" id="KAL5112798.1"/>
    </source>
</evidence>
<evidence type="ECO:0000256" key="1">
    <source>
        <dbReference type="SAM" id="MobiDB-lite"/>
    </source>
</evidence>
<name>A0ABR4QT92_9CEST</name>
<sequence>MMVALSATDAVTLLCTFPLGFQRCKGFLQACLKPCFKSFRLGISYYTAYVQFPVSNTSETASIFLTLLLSIERYVAMHKISCPGLWRPKCNVHNLLCYQNKSQHYNLKCHFPPCCSGCHQYFKSAIRSLQRLFSLFNGNVLETIVKFIRIANARWRGGRKTRKLKRPFSDLLAEARFNVHAKKDEPITSAATLASNRRNERRQAAQRKLTVLLVAIVGLFLAGQIPQAFAYVSNVQVVLRLFGRSSQSLACCPSYRLYRAITNCICLITYSANFFLYASLNSHFKHQLGKWIGMCNWRRRQTFRTQTLTALDSDKYDIMEKVKHRLQMKETVSADGYQMNRRTVPRKMALSSVSHEVPVTDPIAVPDDCNRASFYSYSDYVWRVSVAILPQSGGRPVALANATLGRSVTTTQSRSTSPHGSEKGLHHASSLPTNHKSISNDIVVPNPSSESQTSCSLHPIPLRRISQSIVNSQPLLKQAKEDFSTAPTDTILVRVHSHSKRFWSKRRRLLAETRKRVKFKKTGRPVPQQSSSENQFQLNVTSQRFHGMDHQCRDRSNLQLLLPPYLANVSWCPPFIVASLLRANRRPEDATNPSVRNTIPIVYQETHLDNIL</sequence>